<evidence type="ECO:0000313" key="5">
    <source>
        <dbReference type="EMBL" id="OEU09807.1"/>
    </source>
</evidence>
<dbReference type="PROSITE" id="PS00678">
    <property type="entry name" value="WD_REPEATS_1"/>
    <property type="match status" value="2"/>
</dbReference>
<dbReference type="PANTHER" id="PTHR22847:SF637">
    <property type="entry name" value="WD REPEAT DOMAIN 5B"/>
    <property type="match status" value="1"/>
</dbReference>
<dbReference type="InterPro" id="IPR015943">
    <property type="entry name" value="WD40/YVTN_repeat-like_dom_sf"/>
</dbReference>
<evidence type="ECO:0000256" key="3">
    <source>
        <dbReference type="PROSITE-ProRule" id="PRU00221"/>
    </source>
</evidence>
<dbReference type="AlphaFoldDB" id="A0A1E7EVC7"/>
<dbReference type="InterPro" id="IPR020472">
    <property type="entry name" value="WD40_PAC1"/>
</dbReference>
<dbReference type="InterPro" id="IPR036322">
    <property type="entry name" value="WD40_repeat_dom_sf"/>
</dbReference>
<feature type="region of interest" description="Disordered" evidence="4">
    <location>
        <begin position="204"/>
        <end position="223"/>
    </location>
</feature>
<evidence type="ECO:0000256" key="4">
    <source>
        <dbReference type="SAM" id="MobiDB-lite"/>
    </source>
</evidence>
<dbReference type="GO" id="GO:0048188">
    <property type="term" value="C:Set1C/COMPASS complex"/>
    <property type="evidence" value="ECO:0007669"/>
    <property type="project" value="TreeGrafter"/>
</dbReference>
<dbReference type="OrthoDB" id="202197at2759"/>
<proteinExistence type="predicted"/>
<dbReference type="GO" id="GO:0042393">
    <property type="term" value="F:histone binding"/>
    <property type="evidence" value="ECO:0007669"/>
    <property type="project" value="TreeGrafter"/>
</dbReference>
<dbReference type="InterPro" id="IPR019775">
    <property type="entry name" value="WD40_repeat_CS"/>
</dbReference>
<dbReference type="InParanoid" id="A0A1E7EVC7"/>
<dbReference type="Gene3D" id="2.130.10.10">
    <property type="entry name" value="YVTN repeat-like/Quinoprotein amine dehydrogenase"/>
    <property type="match status" value="3"/>
</dbReference>
<sequence>MTGLIGTNTAIGDNQSSLVTAAAMVAYERRMCAQIKKTTESARTNNTKNQILDVVHNNNLDDSSDSFRTTVSLIPSGDAQFARKLQRLKEIQQQQQQPLSLHPASNIKKNDVVKVDEEQIATPTIPVEAAILSRTNMDDEKQHHQQQIIPVIPSIILMENIASYVNERLVWNALATLNRECYAISKNLLHLIYRPWPRIRWRAGLTTPKKQQQQPQKERRRRVARGVQVSTRPCTVAFGKDFLCCGTNQGDILVWKVHENGSKRLLQGHSGRVNSVQCYHDWLVSAGDDTAIRIWNVRTMSCASIIVTGHVSSITSVAILPFDNAQRICCSNENDDKKSSSSCMLVATASMDCDVRLFAVYYDGTKVISTRHLTTFTGPELIQGPIYSIVMYKKDKRHYLISGGLIGRLRLWDIDSSIAGILGSGGRSYCAEHNNNPPETTNNNATTTTTTTMVLLNKCIFKYDGAVKSIVVSQDKTRIAAAFGRTVCYGTISDDPFHLDQSYNTMMTNEMIVENETNYEETIDNGNNWRVLKGHSGDIRSIDFSLDGKSIASACTDGSIRLWELGDGTWKRKWKAHNGFMVCSLAISPDGQCLLSAGSDGTIAIETTLT</sequence>
<organism evidence="5 6">
    <name type="scientific">Fragilariopsis cylindrus CCMP1102</name>
    <dbReference type="NCBI Taxonomy" id="635003"/>
    <lineage>
        <taxon>Eukaryota</taxon>
        <taxon>Sar</taxon>
        <taxon>Stramenopiles</taxon>
        <taxon>Ochrophyta</taxon>
        <taxon>Bacillariophyta</taxon>
        <taxon>Bacillariophyceae</taxon>
        <taxon>Bacillariophycidae</taxon>
        <taxon>Bacillariales</taxon>
        <taxon>Bacillariaceae</taxon>
        <taxon>Fragilariopsis</taxon>
    </lineage>
</organism>
<dbReference type="PROSITE" id="PS50082">
    <property type="entry name" value="WD_REPEATS_2"/>
    <property type="match status" value="2"/>
</dbReference>
<keyword evidence="1 3" id="KW-0853">WD repeat</keyword>
<reference evidence="5 6" key="1">
    <citation type="submission" date="2016-09" db="EMBL/GenBank/DDBJ databases">
        <title>Extensive genetic diversity and differential bi-allelic expression allows diatom success in the polar Southern Ocean.</title>
        <authorList>
            <consortium name="DOE Joint Genome Institute"/>
            <person name="Mock T."/>
            <person name="Otillar R.P."/>
            <person name="Strauss J."/>
            <person name="Dupont C."/>
            <person name="Frickenhaus S."/>
            <person name="Maumus F."/>
            <person name="Mcmullan M."/>
            <person name="Sanges R."/>
            <person name="Schmutz J."/>
            <person name="Toseland A."/>
            <person name="Valas R."/>
            <person name="Veluchamy A."/>
            <person name="Ward B.J."/>
            <person name="Allen A."/>
            <person name="Barry K."/>
            <person name="Falciatore A."/>
            <person name="Ferrante M."/>
            <person name="Fortunato A.E."/>
            <person name="Gloeckner G."/>
            <person name="Gruber A."/>
            <person name="Hipkin R."/>
            <person name="Janech M."/>
            <person name="Kroth P."/>
            <person name="Leese F."/>
            <person name="Lindquist E."/>
            <person name="Lyon B.R."/>
            <person name="Martin J."/>
            <person name="Mayer C."/>
            <person name="Parker M."/>
            <person name="Quesneville H."/>
            <person name="Raymond J."/>
            <person name="Uhlig C."/>
            <person name="Valentin K.U."/>
            <person name="Worden A.Z."/>
            <person name="Armbrust E.V."/>
            <person name="Bowler C."/>
            <person name="Green B."/>
            <person name="Moulton V."/>
            <person name="Van Oosterhout C."/>
            <person name="Grigoriev I."/>
        </authorList>
    </citation>
    <scope>NUCLEOTIDE SEQUENCE [LARGE SCALE GENOMIC DNA]</scope>
    <source>
        <strain evidence="5 6">CCMP1102</strain>
    </source>
</reference>
<protein>
    <submittedName>
        <fullName evidence="5">WD40 repeat-like protein</fullName>
    </submittedName>
</protein>
<dbReference type="SMART" id="SM00320">
    <property type="entry name" value="WD40"/>
    <property type="match status" value="6"/>
</dbReference>
<dbReference type="PANTHER" id="PTHR22847">
    <property type="entry name" value="WD40 REPEAT PROTEIN"/>
    <property type="match status" value="1"/>
</dbReference>
<feature type="repeat" description="WD" evidence="3">
    <location>
        <begin position="532"/>
        <end position="565"/>
    </location>
</feature>
<evidence type="ECO:0000313" key="6">
    <source>
        <dbReference type="Proteomes" id="UP000095751"/>
    </source>
</evidence>
<keyword evidence="2" id="KW-0677">Repeat</keyword>
<dbReference type="PRINTS" id="PR00320">
    <property type="entry name" value="GPROTEINBRPT"/>
</dbReference>
<accession>A0A1E7EVC7</accession>
<dbReference type="SUPFAM" id="SSF50978">
    <property type="entry name" value="WD40 repeat-like"/>
    <property type="match status" value="1"/>
</dbReference>
<dbReference type="EMBL" id="KV784374">
    <property type="protein sequence ID" value="OEU09807.1"/>
    <property type="molecule type" value="Genomic_DNA"/>
</dbReference>
<dbReference type="KEGG" id="fcy:FRACYDRAFT_248065"/>
<evidence type="ECO:0000256" key="2">
    <source>
        <dbReference type="ARBA" id="ARBA00022737"/>
    </source>
</evidence>
<feature type="repeat" description="WD" evidence="3">
    <location>
        <begin position="266"/>
        <end position="305"/>
    </location>
</feature>
<dbReference type="InterPro" id="IPR001680">
    <property type="entry name" value="WD40_rpt"/>
</dbReference>
<dbReference type="Pfam" id="PF00400">
    <property type="entry name" value="WD40"/>
    <property type="match status" value="3"/>
</dbReference>
<dbReference type="Proteomes" id="UP000095751">
    <property type="component" value="Unassembled WGS sequence"/>
</dbReference>
<dbReference type="PROSITE" id="PS50294">
    <property type="entry name" value="WD_REPEATS_REGION"/>
    <property type="match status" value="2"/>
</dbReference>
<name>A0A1E7EVC7_9STRA</name>
<gene>
    <name evidence="5" type="ORF">FRACYDRAFT_248065</name>
</gene>
<keyword evidence="6" id="KW-1185">Reference proteome</keyword>
<evidence type="ECO:0000256" key="1">
    <source>
        <dbReference type="ARBA" id="ARBA00022574"/>
    </source>
</evidence>